<organism evidence="2 3">
    <name type="scientific">Halobium salinum</name>
    <dbReference type="NCBI Taxonomy" id="1364940"/>
    <lineage>
        <taxon>Archaea</taxon>
        <taxon>Methanobacteriati</taxon>
        <taxon>Methanobacteriota</taxon>
        <taxon>Stenosarchaea group</taxon>
        <taxon>Halobacteria</taxon>
        <taxon>Halobacteriales</taxon>
        <taxon>Haloferacaceae</taxon>
        <taxon>Halobium</taxon>
    </lineage>
</organism>
<proteinExistence type="predicted"/>
<evidence type="ECO:0000313" key="3">
    <source>
        <dbReference type="Proteomes" id="UP001595921"/>
    </source>
</evidence>
<evidence type="ECO:0000313" key="2">
    <source>
        <dbReference type="EMBL" id="MFC4357260.1"/>
    </source>
</evidence>
<evidence type="ECO:0008006" key="4">
    <source>
        <dbReference type="Google" id="ProtNLM"/>
    </source>
</evidence>
<feature type="region of interest" description="Disordered" evidence="1">
    <location>
        <begin position="34"/>
        <end position="58"/>
    </location>
</feature>
<dbReference type="EMBL" id="JBHSDS010000003">
    <property type="protein sequence ID" value="MFC4357260.1"/>
    <property type="molecule type" value="Genomic_DNA"/>
</dbReference>
<dbReference type="AlphaFoldDB" id="A0ABD5P8Q5"/>
<accession>A0ABD5P8Q5</accession>
<comment type="caution">
    <text evidence="2">The sequence shown here is derived from an EMBL/GenBank/DDBJ whole genome shotgun (WGS) entry which is preliminary data.</text>
</comment>
<protein>
    <recommendedName>
        <fullName evidence="4">HIT zinc finger</fullName>
    </recommendedName>
</protein>
<keyword evidence="3" id="KW-1185">Reference proteome</keyword>
<gene>
    <name evidence="2" type="ORF">ACFO0N_04765</name>
</gene>
<evidence type="ECO:0000256" key="1">
    <source>
        <dbReference type="SAM" id="MobiDB-lite"/>
    </source>
</evidence>
<sequence>MSFSGVCQVCESAEADYACEQCGAFVCTSHFDRKSRRCGDCRPSPRGGGGAEPDVGMQ</sequence>
<dbReference type="Proteomes" id="UP001595921">
    <property type="component" value="Unassembled WGS sequence"/>
</dbReference>
<reference evidence="2 3" key="1">
    <citation type="journal article" date="2019" name="Int. J. Syst. Evol. Microbiol.">
        <title>The Global Catalogue of Microorganisms (GCM) 10K type strain sequencing project: providing services to taxonomists for standard genome sequencing and annotation.</title>
        <authorList>
            <consortium name="The Broad Institute Genomics Platform"/>
            <consortium name="The Broad Institute Genome Sequencing Center for Infectious Disease"/>
            <person name="Wu L."/>
            <person name="Ma J."/>
        </authorList>
    </citation>
    <scope>NUCLEOTIDE SEQUENCE [LARGE SCALE GENOMIC DNA]</scope>
    <source>
        <strain evidence="2 3">CGMCC 1.12553</strain>
    </source>
</reference>
<dbReference type="RefSeq" id="WP_267622437.1">
    <property type="nucleotide sequence ID" value="NZ_JAODIW010000006.1"/>
</dbReference>
<name>A0ABD5P8Q5_9EURY</name>